<dbReference type="InterPro" id="IPR016024">
    <property type="entry name" value="ARM-type_fold"/>
</dbReference>
<dbReference type="Pfam" id="PF00514">
    <property type="entry name" value="Arm"/>
    <property type="match status" value="1"/>
</dbReference>
<proteinExistence type="predicted"/>
<reference evidence="1" key="1">
    <citation type="journal article" date="2004" name="Nature">
        <title>Genome duplication in the teleost fish Tetraodon nigroviridis reveals the early vertebrate proto-karyotype.</title>
        <authorList>
            <person name="Jaillon O."/>
            <person name="Aury J.-M."/>
            <person name="Brunet F."/>
            <person name="Petit J.-L."/>
            <person name="Stange-Thomann N."/>
            <person name="Mauceli E."/>
            <person name="Bouneau L."/>
            <person name="Fischer C."/>
            <person name="Ozouf-Costaz C."/>
            <person name="Bernot A."/>
            <person name="Nicaud S."/>
            <person name="Jaffe D."/>
            <person name="Fisher S."/>
            <person name="Lutfalla G."/>
            <person name="Dossat C."/>
            <person name="Segurens B."/>
            <person name="Dasilva C."/>
            <person name="Salanoubat M."/>
            <person name="Levy M."/>
            <person name="Boudet N."/>
            <person name="Castellano S."/>
            <person name="Anthouard V."/>
            <person name="Jubin C."/>
            <person name="Castelli V."/>
            <person name="Katinka M."/>
            <person name="Vacherie B."/>
            <person name="Biemont C."/>
            <person name="Skalli Z."/>
            <person name="Cattolico L."/>
            <person name="Poulain J."/>
            <person name="De Berardinis V."/>
            <person name="Cruaud C."/>
            <person name="Duprat S."/>
            <person name="Brottier P."/>
            <person name="Coutanceau J.-P."/>
            <person name="Gouzy J."/>
            <person name="Parra G."/>
            <person name="Lardier G."/>
            <person name="Chapple C."/>
            <person name="McKernan K.J."/>
            <person name="McEwan P."/>
            <person name="Bosak S."/>
            <person name="Kellis M."/>
            <person name="Volff J.-N."/>
            <person name="Guigo R."/>
            <person name="Zody M.C."/>
            <person name="Mesirov J."/>
            <person name="Lindblad-Toh K."/>
            <person name="Birren B."/>
            <person name="Nusbaum C."/>
            <person name="Kahn D."/>
            <person name="Robinson-Rechavi M."/>
            <person name="Laudet V."/>
            <person name="Schachter V."/>
            <person name="Quetier F."/>
            <person name="Saurin W."/>
            <person name="Scarpelli C."/>
            <person name="Wincker P."/>
            <person name="Lander E.S."/>
            <person name="Weissenbach J."/>
            <person name="Roest Crollius H."/>
        </authorList>
    </citation>
    <scope>NUCLEOTIDE SEQUENCE [LARGE SCALE GENOMIC DNA]</scope>
</reference>
<evidence type="ECO:0000313" key="1">
    <source>
        <dbReference type="EMBL" id="CAG13179.1"/>
    </source>
</evidence>
<dbReference type="KEGG" id="tng:GSTEN00035731G001"/>
<dbReference type="EMBL" id="CAAE01015123">
    <property type="protein sequence ID" value="CAG13179.1"/>
    <property type="molecule type" value="Genomic_DNA"/>
</dbReference>
<name>Q4REK3_TETNG</name>
<comment type="caution">
    <text evidence="1">The sequence shown here is derived from an EMBL/GenBank/DDBJ whole genome shotgun (WGS) entry which is preliminary data.</text>
</comment>
<dbReference type="Gene3D" id="1.25.10.10">
    <property type="entry name" value="Leucine-rich Repeat Variant"/>
    <property type="match status" value="1"/>
</dbReference>
<dbReference type="OrthoDB" id="7537227at2759"/>
<gene>
    <name evidence="1" type="ORF">GSTENG00035731001</name>
</gene>
<sequence>MTQELTPVQLLACRESVIELGMLVPMLELFQSTDVAAQCHSCACVAVLTSAESSREALLVDGVRPLLAMAKSYSSGVQRNATWALLHLTQSVHPGERGNPGRNRSASSPQQIQVCDSRTLLRDHGFTVQLFHRSAGTRV</sequence>
<accession>Q4REK3</accession>
<reference evidence="1" key="2">
    <citation type="submission" date="2004-02" db="EMBL/GenBank/DDBJ databases">
        <authorList>
            <consortium name="Genoscope"/>
            <consortium name="Whitehead Institute Centre for Genome Research"/>
        </authorList>
    </citation>
    <scope>NUCLEOTIDE SEQUENCE</scope>
</reference>
<protein>
    <submittedName>
        <fullName evidence="1">(spotted green pufferfish) hypothetical protein</fullName>
    </submittedName>
</protein>
<organism evidence="1">
    <name type="scientific">Tetraodon nigroviridis</name>
    <name type="common">Spotted green pufferfish</name>
    <name type="synonym">Chelonodon nigroviridis</name>
    <dbReference type="NCBI Taxonomy" id="99883"/>
    <lineage>
        <taxon>Eukaryota</taxon>
        <taxon>Metazoa</taxon>
        <taxon>Chordata</taxon>
        <taxon>Craniata</taxon>
        <taxon>Vertebrata</taxon>
        <taxon>Euteleostomi</taxon>
        <taxon>Actinopterygii</taxon>
        <taxon>Neopterygii</taxon>
        <taxon>Teleostei</taxon>
        <taxon>Neoteleostei</taxon>
        <taxon>Acanthomorphata</taxon>
        <taxon>Eupercaria</taxon>
        <taxon>Tetraodontiformes</taxon>
        <taxon>Tetradontoidea</taxon>
        <taxon>Tetraodontidae</taxon>
        <taxon>Tetraodon</taxon>
    </lineage>
</organism>
<dbReference type="InterPro" id="IPR011989">
    <property type="entry name" value="ARM-like"/>
</dbReference>
<dbReference type="InterPro" id="IPR000225">
    <property type="entry name" value="Armadillo"/>
</dbReference>
<dbReference type="AlphaFoldDB" id="Q4REK3"/>
<dbReference type="SUPFAM" id="SSF48371">
    <property type="entry name" value="ARM repeat"/>
    <property type="match status" value="1"/>
</dbReference>